<accession>A0ABS7HK50</accession>
<keyword evidence="1" id="KW-1133">Transmembrane helix</keyword>
<organism evidence="3 4">
    <name type="scientific">Microbacterium jejuense</name>
    <dbReference type="NCBI Taxonomy" id="1263637"/>
    <lineage>
        <taxon>Bacteria</taxon>
        <taxon>Bacillati</taxon>
        <taxon>Actinomycetota</taxon>
        <taxon>Actinomycetes</taxon>
        <taxon>Micrococcales</taxon>
        <taxon>Microbacteriaceae</taxon>
        <taxon>Microbacterium</taxon>
    </lineage>
</organism>
<feature type="transmembrane region" description="Helical" evidence="1">
    <location>
        <begin position="236"/>
        <end position="258"/>
    </location>
</feature>
<proteinExistence type="predicted"/>
<dbReference type="InterPro" id="IPR041304">
    <property type="entry name" value="AbiTii"/>
</dbReference>
<name>A0ABS7HK50_9MICO</name>
<reference evidence="3 4" key="1">
    <citation type="journal article" date="2021" name="MBio">
        <title>Poor Competitiveness of Bradyrhizobium in Pigeon Pea Root Colonization in Indian Soils.</title>
        <authorList>
            <person name="Chalasani D."/>
            <person name="Basu A."/>
            <person name="Pullabhotla S.V.S.R.N."/>
            <person name="Jorrin B."/>
            <person name="Neal A.L."/>
            <person name="Poole P.S."/>
            <person name="Podile A.R."/>
            <person name="Tkacz A."/>
        </authorList>
    </citation>
    <scope>NUCLEOTIDE SEQUENCE [LARGE SCALE GENOMIC DNA]</scope>
    <source>
        <strain evidence="3 4">HU14</strain>
    </source>
</reference>
<dbReference type="Proteomes" id="UP001196843">
    <property type="component" value="Unassembled WGS sequence"/>
</dbReference>
<dbReference type="RefSeq" id="WP_220300048.1">
    <property type="nucleotide sequence ID" value="NZ_JAEUAW010000004.1"/>
</dbReference>
<keyword evidence="4" id="KW-1185">Reference proteome</keyword>
<comment type="caution">
    <text evidence="3">The sequence shown here is derived from an EMBL/GenBank/DDBJ whole genome shotgun (WGS) entry which is preliminary data.</text>
</comment>
<sequence>MSTKRGTLLSQIERDLLDEKPLDTLLRKLILLGGNTGSAELRDWASMELRGYEKQDELPSYRSVHAPLQIDGSVPGGIIRHQTIGALDIPDFARDEIKEVVPLRMGVREIRGMVDQQRGDKVVKLLPPGAPDLVSYMNMTGELNGHITDLYWSVSTVALEGVLDQIRTRLAELIAELRSSTPAGQSLPTPAQAANAVSFVIKGRGNRVHIAQAAEGSTVTIPPEDATTPFWTRAKVIGAALVGLATIVGTGIAVLQYAA</sequence>
<evidence type="ECO:0000313" key="3">
    <source>
        <dbReference type="EMBL" id="MBW9093319.1"/>
    </source>
</evidence>
<dbReference type="Pfam" id="PF18864">
    <property type="entry name" value="AbiTii"/>
    <property type="match status" value="1"/>
</dbReference>
<gene>
    <name evidence="3" type="ORF">JNB62_06460</name>
</gene>
<evidence type="ECO:0000256" key="1">
    <source>
        <dbReference type="SAM" id="Phobius"/>
    </source>
</evidence>
<feature type="domain" description="AbiTii" evidence="2">
    <location>
        <begin position="8"/>
        <end position="195"/>
    </location>
</feature>
<keyword evidence="1" id="KW-0472">Membrane</keyword>
<evidence type="ECO:0000259" key="2">
    <source>
        <dbReference type="Pfam" id="PF18864"/>
    </source>
</evidence>
<dbReference type="EMBL" id="JAEUAW010000004">
    <property type="protein sequence ID" value="MBW9093319.1"/>
    <property type="molecule type" value="Genomic_DNA"/>
</dbReference>
<protein>
    <recommendedName>
        <fullName evidence="2">AbiTii domain-containing protein</fullName>
    </recommendedName>
</protein>
<keyword evidence="1" id="KW-0812">Transmembrane</keyword>
<evidence type="ECO:0000313" key="4">
    <source>
        <dbReference type="Proteomes" id="UP001196843"/>
    </source>
</evidence>